<evidence type="ECO:0000313" key="3">
    <source>
        <dbReference type="Proteomes" id="UP000054321"/>
    </source>
</evidence>
<sequence>MATETQVLPQEFPGPLKSPTTSKISFPNALNWPQTSPEIHYHISTQEYSDRDVDFWELRASRRALANLKTLLYGTPMLDLVKAQCEQGDVYFKYLLAASKDRWHECRTDMHVIGVGVRDVMDARKKVLAMNEQERALRTLLPAHPEHYAKPVCEGHEGVIEVIGEHMMSLRMVVTDDVPDFVLAYADPAYPFKKPTVVKLQNGTTAYYILHEFRDVEDGCKLRLRVVFPAAAPEIMFSEHAEHMAIEFRFGVKTIHAGFF</sequence>
<name>A0A0C3C3I7_OIDMZ</name>
<dbReference type="OrthoDB" id="3006326at2759"/>
<keyword evidence="3" id="KW-1185">Reference proteome</keyword>
<proteinExistence type="predicted"/>
<dbReference type="HOGENOM" id="CLU_100117_0_0_1"/>
<gene>
    <name evidence="2" type="ORF">OIDMADRAFT_35775</name>
</gene>
<dbReference type="Proteomes" id="UP000054321">
    <property type="component" value="Unassembled WGS sequence"/>
</dbReference>
<evidence type="ECO:0000313" key="2">
    <source>
        <dbReference type="EMBL" id="KIM93463.1"/>
    </source>
</evidence>
<dbReference type="STRING" id="913774.A0A0C3C3I7"/>
<reference evidence="3" key="2">
    <citation type="submission" date="2015-01" db="EMBL/GenBank/DDBJ databases">
        <title>Evolutionary Origins and Diversification of the Mycorrhizal Mutualists.</title>
        <authorList>
            <consortium name="DOE Joint Genome Institute"/>
            <consortium name="Mycorrhizal Genomics Consortium"/>
            <person name="Kohler A."/>
            <person name="Kuo A."/>
            <person name="Nagy L.G."/>
            <person name="Floudas D."/>
            <person name="Copeland A."/>
            <person name="Barry K.W."/>
            <person name="Cichocki N."/>
            <person name="Veneault-Fourrey C."/>
            <person name="LaButti K."/>
            <person name="Lindquist E.A."/>
            <person name="Lipzen A."/>
            <person name="Lundell T."/>
            <person name="Morin E."/>
            <person name="Murat C."/>
            <person name="Riley R."/>
            <person name="Ohm R."/>
            <person name="Sun H."/>
            <person name="Tunlid A."/>
            <person name="Henrissat B."/>
            <person name="Grigoriev I.V."/>
            <person name="Hibbett D.S."/>
            <person name="Martin F."/>
        </authorList>
    </citation>
    <scope>NUCLEOTIDE SEQUENCE [LARGE SCALE GENOMIC DNA]</scope>
    <source>
        <strain evidence="3">Zn</strain>
    </source>
</reference>
<dbReference type="AlphaFoldDB" id="A0A0C3C3I7"/>
<dbReference type="EMBL" id="KN832895">
    <property type="protein sequence ID" value="KIM93463.1"/>
    <property type="molecule type" value="Genomic_DNA"/>
</dbReference>
<protein>
    <submittedName>
        <fullName evidence="2">Uncharacterized protein</fullName>
    </submittedName>
</protein>
<accession>A0A0C3C3I7</accession>
<dbReference type="InParanoid" id="A0A0C3C3I7"/>
<evidence type="ECO:0000256" key="1">
    <source>
        <dbReference type="SAM" id="MobiDB-lite"/>
    </source>
</evidence>
<organism evidence="2 3">
    <name type="scientific">Oidiodendron maius (strain Zn)</name>
    <dbReference type="NCBI Taxonomy" id="913774"/>
    <lineage>
        <taxon>Eukaryota</taxon>
        <taxon>Fungi</taxon>
        <taxon>Dikarya</taxon>
        <taxon>Ascomycota</taxon>
        <taxon>Pezizomycotina</taxon>
        <taxon>Leotiomycetes</taxon>
        <taxon>Leotiomycetes incertae sedis</taxon>
        <taxon>Myxotrichaceae</taxon>
        <taxon>Oidiodendron</taxon>
    </lineage>
</organism>
<reference evidence="2 3" key="1">
    <citation type="submission" date="2014-04" db="EMBL/GenBank/DDBJ databases">
        <authorList>
            <consortium name="DOE Joint Genome Institute"/>
            <person name="Kuo A."/>
            <person name="Martino E."/>
            <person name="Perotto S."/>
            <person name="Kohler A."/>
            <person name="Nagy L.G."/>
            <person name="Floudas D."/>
            <person name="Copeland A."/>
            <person name="Barry K.W."/>
            <person name="Cichocki N."/>
            <person name="Veneault-Fourrey C."/>
            <person name="LaButti K."/>
            <person name="Lindquist E.A."/>
            <person name="Lipzen A."/>
            <person name="Lundell T."/>
            <person name="Morin E."/>
            <person name="Murat C."/>
            <person name="Sun H."/>
            <person name="Tunlid A."/>
            <person name="Henrissat B."/>
            <person name="Grigoriev I.V."/>
            <person name="Hibbett D.S."/>
            <person name="Martin F."/>
            <person name="Nordberg H.P."/>
            <person name="Cantor M.N."/>
            <person name="Hua S.X."/>
        </authorList>
    </citation>
    <scope>NUCLEOTIDE SEQUENCE [LARGE SCALE GENOMIC DNA]</scope>
    <source>
        <strain evidence="2 3">Zn</strain>
    </source>
</reference>
<feature type="region of interest" description="Disordered" evidence="1">
    <location>
        <begin position="1"/>
        <end position="20"/>
    </location>
</feature>